<comment type="caution">
    <text evidence="1">The sequence shown here is derived from an EMBL/GenBank/DDBJ whole genome shotgun (WGS) entry which is preliminary data.</text>
</comment>
<protein>
    <submittedName>
        <fullName evidence="1">Hypothetical_protein</fullName>
    </submittedName>
</protein>
<keyword evidence="2" id="KW-1185">Reference proteome</keyword>
<dbReference type="EMBL" id="CAXDID020000002">
    <property type="protein sequence ID" value="CAL5971381.1"/>
    <property type="molecule type" value="Genomic_DNA"/>
</dbReference>
<gene>
    <name evidence="1" type="ORF">HINF_LOCUS1321</name>
</gene>
<evidence type="ECO:0000313" key="1">
    <source>
        <dbReference type="EMBL" id="CAL5971381.1"/>
    </source>
</evidence>
<evidence type="ECO:0000313" key="2">
    <source>
        <dbReference type="Proteomes" id="UP001642409"/>
    </source>
</evidence>
<proteinExistence type="predicted"/>
<name>A0ABP1GJA8_9EUKA</name>
<dbReference type="Proteomes" id="UP001642409">
    <property type="component" value="Unassembled WGS sequence"/>
</dbReference>
<organism evidence="1 2">
    <name type="scientific">Hexamita inflata</name>
    <dbReference type="NCBI Taxonomy" id="28002"/>
    <lineage>
        <taxon>Eukaryota</taxon>
        <taxon>Metamonada</taxon>
        <taxon>Diplomonadida</taxon>
        <taxon>Hexamitidae</taxon>
        <taxon>Hexamitinae</taxon>
        <taxon>Hexamita</taxon>
    </lineage>
</organism>
<accession>A0ABP1GJA8</accession>
<sequence>MKQIHHVLIGGCLCYKMTHLTVTLSSVLRLNFQFNESKLSLSEYKNLMLQAGKDPSFPLLLNRRSSSVLRKVSWSSQRGNFKVLFERWSQINQSALRGQNNA</sequence>
<reference evidence="1 2" key="1">
    <citation type="submission" date="2024-07" db="EMBL/GenBank/DDBJ databases">
        <authorList>
            <person name="Akdeniz Z."/>
        </authorList>
    </citation>
    <scope>NUCLEOTIDE SEQUENCE [LARGE SCALE GENOMIC DNA]</scope>
</reference>